<evidence type="ECO:0000313" key="4">
    <source>
        <dbReference type="WBParaSite" id="OFLC_0000609001-mRNA-1"/>
    </source>
</evidence>
<accession>A0A183HF29</accession>
<evidence type="ECO:0000256" key="1">
    <source>
        <dbReference type="SAM" id="Phobius"/>
    </source>
</evidence>
<dbReference type="Proteomes" id="UP000267606">
    <property type="component" value="Unassembled WGS sequence"/>
</dbReference>
<keyword evidence="1" id="KW-1133">Transmembrane helix</keyword>
<dbReference type="WBParaSite" id="OFLC_0000609001-mRNA-1">
    <property type="protein sequence ID" value="OFLC_0000609001-mRNA-1"/>
    <property type="gene ID" value="OFLC_0000609001"/>
</dbReference>
<keyword evidence="3" id="KW-1185">Reference proteome</keyword>
<organism evidence="4">
    <name type="scientific">Onchocerca flexuosa</name>
    <dbReference type="NCBI Taxonomy" id="387005"/>
    <lineage>
        <taxon>Eukaryota</taxon>
        <taxon>Metazoa</taxon>
        <taxon>Ecdysozoa</taxon>
        <taxon>Nematoda</taxon>
        <taxon>Chromadorea</taxon>
        <taxon>Rhabditida</taxon>
        <taxon>Spirurina</taxon>
        <taxon>Spiruromorpha</taxon>
        <taxon>Filarioidea</taxon>
        <taxon>Onchocercidae</taxon>
        <taxon>Onchocerca</taxon>
    </lineage>
</organism>
<proteinExistence type="predicted"/>
<evidence type="ECO:0000313" key="2">
    <source>
        <dbReference type="EMBL" id="VDO45358.1"/>
    </source>
</evidence>
<dbReference type="EMBL" id="UZAJ01005593">
    <property type="protein sequence ID" value="VDO45358.1"/>
    <property type="molecule type" value="Genomic_DNA"/>
</dbReference>
<protein>
    <submittedName>
        <fullName evidence="2 4">Uncharacterized protein</fullName>
    </submittedName>
</protein>
<evidence type="ECO:0000313" key="3">
    <source>
        <dbReference type="Proteomes" id="UP000267606"/>
    </source>
</evidence>
<reference evidence="2 3" key="2">
    <citation type="submission" date="2018-11" db="EMBL/GenBank/DDBJ databases">
        <authorList>
            <consortium name="Pathogen Informatics"/>
        </authorList>
    </citation>
    <scope>NUCLEOTIDE SEQUENCE [LARGE SCALE GENOMIC DNA]</scope>
</reference>
<sequence>MEKFFPIYLIVRHFSAGSFEDESFTSMTNTERVKAMIEMAAASQTQSMDLQYSNVDYTTNKSAGFGSNETSGLVDTNLLMRLGLAKSDLLPSKPPLQNKFLNTQSAIRNHLINAHISTPLDTTKSVRTISKRLPTGEVVKVRQTRKSIENLVNNVSATTSAAATATINTTKPIVPSRDLTVKNITDEQLNAIKSARDIALAKFLAKANAFQLLELPEFKVITFFWIFMLLIKIFFIKS</sequence>
<feature type="transmembrane region" description="Helical" evidence="1">
    <location>
        <begin position="218"/>
        <end position="236"/>
    </location>
</feature>
<dbReference type="AlphaFoldDB" id="A0A183HF29"/>
<gene>
    <name evidence="2" type="ORF">OFLC_LOCUS6089</name>
</gene>
<name>A0A183HF29_9BILA</name>
<keyword evidence="1" id="KW-0472">Membrane</keyword>
<dbReference type="STRING" id="387005.A0A183HF29"/>
<reference evidence="4" key="1">
    <citation type="submission" date="2016-06" db="UniProtKB">
        <authorList>
            <consortium name="WormBaseParasite"/>
        </authorList>
    </citation>
    <scope>IDENTIFICATION</scope>
</reference>
<keyword evidence="1" id="KW-0812">Transmembrane</keyword>